<evidence type="ECO:0000313" key="3">
    <source>
        <dbReference type="EMBL" id="MEJ6009483.1"/>
    </source>
</evidence>
<reference evidence="3 4" key="1">
    <citation type="submission" date="2024-03" db="EMBL/GenBank/DDBJ databases">
        <authorList>
            <person name="Jo J.-H."/>
        </authorList>
    </citation>
    <scope>NUCLEOTIDE SEQUENCE [LARGE SCALE GENOMIC DNA]</scope>
    <source>
        <strain evidence="3 4">AS3R-12</strain>
    </source>
</reference>
<dbReference type="RefSeq" id="WP_339965567.1">
    <property type="nucleotide sequence ID" value="NZ_JBBHJY010000002.1"/>
</dbReference>
<evidence type="ECO:0008006" key="5">
    <source>
        <dbReference type="Google" id="ProtNLM"/>
    </source>
</evidence>
<gene>
    <name evidence="3" type="ORF">WG900_06080</name>
</gene>
<feature type="chain" id="PRO_5045530913" description="Outer membrane protein beta-barrel domain-containing protein" evidence="2">
    <location>
        <begin position="23"/>
        <end position="278"/>
    </location>
</feature>
<dbReference type="PANTHER" id="PTHR34001:SF3">
    <property type="entry name" value="BLL7405 PROTEIN"/>
    <property type="match status" value="1"/>
</dbReference>
<evidence type="ECO:0000256" key="2">
    <source>
        <dbReference type="SAM" id="SignalP"/>
    </source>
</evidence>
<organism evidence="3 4">
    <name type="scientific">Novosphingobium aquae</name>
    <dbReference type="NCBI Taxonomy" id="3133435"/>
    <lineage>
        <taxon>Bacteria</taxon>
        <taxon>Pseudomonadati</taxon>
        <taxon>Pseudomonadota</taxon>
        <taxon>Alphaproteobacteria</taxon>
        <taxon>Sphingomonadales</taxon>
        <taxon>Sphingomonadaceae</taxon>
        <taxon>Novosphingobium</taxon>
    </lineage>
</organism>
<proteinExistence type="inferred from homology"/>
<accession>A0ABU8S684</accession>
<dbReference type="InterPro" id="IPR051692">
    <property type="entry name" value="OMP-like"/>
</dbReference>
<comment type="caution">
    <text evidence="3">The sequence shown here is derived from an EMBL/GenBank/DDBJ whole genome shotgun (WGS) entry which is preliminary data.</text>
</comment>
<dbReference type="Gene3D" id="2.40.160.20">
    <property type="match status" value="1"/>
</dbReference>
<comment type="similarity">
    <text evidence="1">Belongs to the Omp25/RopB family.</text>
</comment>
<protein>
    <recommendedName>
        <fullName evidence="5">Outer membrane protein beta-barrel domain-containing protein</fullName>
    </recommendedName>
</protein>
<dbReference type="InterPro" id="IPR011250">
    <property type="entry name" value="OMP/PagP_B-barrel"/>
</dbReference>
<keyword evidence="4" id="KW-1185">Reference proteome</keyword>
<dbReference type="SUPFAM" id="SSF56925">
    <property type="entry name" value="OMPA-like"/>
    <property type="match status" value="1"/>
</dbReference>
<dbReference type="EMBL" id="JBBHJY010000002">
    <property type="protein sequence ID" value="MEJ6009483.1"/>
    <property type="molecule type" value="Genomic_DNA"/>
</dbReference>
<evidence type="ECO:0000256" key="1">
    <source>
        <dbReference type="ARBA" id="ARBA00038306"/>
    </source>
</evidence>
<dbReference type="Proteomes" id="UP001379235">
    <property type="component" value="Unassembled WGS sequence"/>
</dbReference>
<evidence type="ECO:0000313" key="4">
    <source>
        <dbReference type="Proteomes" id="UP001379235"/>
    </source>
</evidence>
<name>A0ABU8S684_9SPHN</name>
<dbReference type="PANTHER" id="PTHR34001">
    <property type="entry name" value="BLL7405 PROTEIN"/>
    <property type="match status" value="1"/>
</dbReference>
<sequence>MRMISTLLAATAALGLATAASAQDTDSSTDYNGFYIGGTIGTTAQNNDGGSTVVFDTNRDGTFDQNVLTSSGGNAFSPGFCNGFSTANAPGGCRKDENGLEYSVRMGYDARLGNNLVAGVLIEGAKSSARDGSSAFSTTPAGYSFDRELDYAVSARARLGFTPGGGGLMYVTGGGSYAKIDHTFSTTNTANSFTPFNDGKMVWGWQAGGGAEVLLSRNLSLGLEYLYNRYNDDEYFVAVGNGTAGATNPFVLAGGVNMRPSETRYDYHSLRATMSFRF</sequence>
<feature type="signal peptide" evidence="2">
    <location>
        <begin position="1"/>
        <end position="22"/>
    </location>
</feature>
<keyword evidence="2" id="KW-0732">Signal</keyword>